<comment type="caution">
    <text evidence="2">The sequence shown here is derived from an EMBL/GenBank/DDBJ whole genome shotgun (WGS) entry which is preliminary data.</text>
</comment>
<dbReference type="AlphaFoldDB" id="A0A010Z4Q4"/>
<dbReference type="InterPro" id="IPR013096">
    <property type="entry name" value="Cupin_2"/>
</dbReference>
<dbReference type="Proteomes" id="UP000021053">
    <property type="component" value="Unassembled WGS sequence"/>
</dbReference>
<dbReference type="EMBL" id="JFBT01000001">
    <property type="protein sequence ID" value="EXG82328.1"/>
    <property type="molecule type" value="Genomic_DNA"/>
</dbReference>
<evidence type="ECO:0000259" key="1">
    <source>
        <dbReference type="Pfam" id="PF07883"/>
    </source>
</evidence>
<dbReference type="InterPro" id="IPR014710">
    <property type="entry name" value="RmlC-like_jellyroll"/>
</dbReference>
<keyword evidence="3" id="KW-1185">Reference proteome</keyword>
<dbReference type="Pfam" id="PF07883">
    <property type="entry name" value="Cupin_2"/>
    <property type="match status" value="1"/>
</dbReference>
<accession>A0A010Z4Q4</accession>
<dbReference type="InterPro" id="IPR053146">
    <property type="entry name" value="QDO-like"/>
</dbReference>
<evidence type="ECO:0000313" key="3">
    <source>
        <dbReference type="Proteomes" id="UP000021053"/>
    </source>
</evidence>
<organism evidence="2 3">
    <name type="scientific">Cryptosporangium arvum DSM 44712</name>
    <dbReference type="NCBI Taxonomy" id="927661"/>
    <lineage>
        <taxon>Bacteria</taxon>
        <taxon>Bacillati</taxon>
        <taxon>Actinomycetota</taxon>
        <taxon>Actinomycetes</taxon>
        <taxon>Cryptosporangiales</taxon>
        <taxon>Cryptosporangiaceae</taxon>
        <taxon>Cryptosporangium</taxon>
    </lineage>
</organism>
<evidence type="ECO:0000313" key="2">
    <source>
        <dbReference type="EMBL" id="EXG82328.1"/>
    </source>
</evidence>
<dbReference type="PANTHER" id="PTHR36440:SF1">
    <property type="entry name" value="PUTATIVE (AFU_ORTHOLOGUE AFUA_8G07350)-RELATED"/>
    <property type="match status" value="1"/>
</dbReference>
<dbReference type="PANTHER" id="PTHR36440">
    <property type="entry name" value="PUTATIVE (AFU_ORTHOLOGUE AFUA_8G07350)-RELATED"/>
    <property type="match status" value="1"/>
</dbReference>
<reference evidence="2 3" key="1">
    <citation type="submission" date="2013-07" db="EMBL/GenBank/DDBJ databases">
        <authorList>
            <consortium name="DOE Joint Genome Institute"/>
            <person name="Eisen J."/>
            <person name="Huntemann M."/>
            <person name="Han J."/>
            <person name="Chen A."/>
            <person name="Kyrpides N."/>
            <person name="Mavromatis K."/>
            <person name="Markowitz V."/>
            <person name="Palaniappan K."/>
            <person name="Ivanova N."/>
            <person name="Schaumberg A."/>
            <person name="Pati A."/>
            <person name="Liolios K."/>
            <person name="Nordberg H.P."/>
            <person name="Cantor M.N."/>
            <person name="Hua S.X."/>
            <person name="Woyke T."/>
        </authorList>
    </citation>
    <scope>NUCLEOTIDE SEQUENCE [LARGE SCALE GENOMIC DNA]</scope>
    <source>
        <strain evidence="2 3">DSM 44712</strain>
    </source>
</reference>
<protein>
    <recommendedName>
        <fullName evidence="1">Cupin type-2 domain-containing protein</fullName>
    </recommendedName>
</protein>
<dbReference type="RefSeq" id="WP_157017797.1">
    <property type="nucleotide sequence ID" value="NZ_KK073874.1"/>
</dbReference>
<dbReference type="SUPFAM" id="SSF51182">
    <property type="entry name" value="RmlC-like cupins"/>
    <property type="match status" value="1"/>
</dbReference>
<feature type="domain" description="Cupin type-2" evidence="1">
    <location>
        <begin position="43"/>
        <end position="96"/>
    </location>
</feature>
<dbReference type="InterPro" id="IPR011051">
    <property type="entry name" value="RmlC_Cupin_sf"/>
</dbReference>
<dbReference type="OrthoDB" id="9791637at2"/>
<sequence length="151" mass="16113">MSVFTTPDDQPVYRLLNSDARMLATGRQTGGDLTVVESTGLRGHSTPRHRHLLATETFVLLDGEMLIQVGDERREAAAGHVAVLPRGIPHSFVVISPSVRYLTLHSPGGFDEFVRELSEASAAGGPTDPGALMAVAARHHIEMLGPGISLP</sequence>
<dbReference type="Gene3D" id="2.60.120.10">
    <property type="entry name" value="Jelly Rolls"/>
    <property type="match status" value="1"/>
</dbReference>
<gene>
    <name evidence="2" type="ORF">CryarDRAFT_3499</name>
</gene>
<name>A0A010Z4Q4_9ACTN</name>
<dbReference type="HOGENOM" id="CLU_103066_3_2_11"/>
<proteinExistence type="predicted"/>